<sequence length="69" mass="7727">MLPIRTSSLVLDYRSAWPETTHSYFVGQLDLAGDADTDPLNEAAPRRGHRVYSVRPRCGVVSYAVAYRT</sequence>
<reference evidence="1 2" key="1">
    <citation type="submission" date="2017-10" db="EMBL/GenBank/DDBJ databases">
        <title>The new phylogeny of genus Mycobacterium.</title>
        <authorList>
            <person name="Tortoli E."/>
            <person name="Trovato A."/>
            <person name="Cirillo D.M."/>
        </authorList>
    </citation>
    <scope>NUCLEOTIDE SEQUENCE [LARGE SCALE GENOMIC DNA]</scope>
    <source>
        <strain evidence="1 2">IP141170001</strain>
    </source>
</reference>
<comment type="caution">
    <text evidence="1">The sequence shown here is derived from an EMBL/GenBank/DDBJ whole genome shotgun (WGS) entry which is preliminary data.</text>
</comment>
<evidence type="ECO:0000313" key="2">
    <source>
        <dbReference type="Proteomes" id="UP000220340"/>
    </source>
</evidence>
<evidence type="ECO:0000313" key="1">
    <source>
        <dbReference type="EMBL" id="PEG52248.1"/>
    </source>
</evidence>
<accession>A0A1Q4HCF0</accession>
<gene>
    <name evidence="1" type="ORF">CRI78_22255</name>
</gene>
<dbReference type="EMBL" id="PDCR01000034">
    <property type="protein sequence ID" value="PEG52248.1"/>
    <property type="molecule type" value="Genomic_DNA"/>
</dbReference>
<dbReference type="Proteomes" id="UP000220340">
    <property type="component" value="Unassembled WGS sequence"/>
</dbReference>
<dbReference type="AlphaFoldDB" id="A0A1Q4HCF0"/>
<name>A0A1Q4HCF0_9MYCO</name>
<proteinExistence type="predicted"/>
<keyword evidence="2" id="KW-1185">Reference proteome</keyword>
<organism evidence="1 2">
    <name type="scientific">Mycolicibacterium diernhoferi</name>
    <dbReference type="NCBI Taxonomy" id="1801"/>
    <lineage>
        <taxon>Bacteria</taxon>
        <taxon>Bacillati</taxon>
        <taxon>Actinomycetota</taxon>
        <taxon>Actinomycetes</taxon>
        <taxon>Mycobacteriales</taxon>
        <taxon>Mycobacteriaceae</taxon>
        <taxon>Mycolicibacterium</taxon>
    </lineage>
</organism>
<protein>
    <submittedName>
        <fullName evidence="1">Uncharacterized protein</fullName>
    </submittedName>
</protein>